<dbReference type="InterPro" id="IPR001173">
    <property type="entry name" value="Glyco_trans_2-like"/>
</dbReference>
<dbReference type="PANTHER" id="PTHR43646:SF2">
    <property type="entry name" value="GLYCOSYLTRANSFERASE 2-LIKE DOMAIN-CONTAINING PROTEIN"/>
    <property type="match status" value="1"/>
</dbReference>
<evidence type="ECO:0000256" key="1">
    <source>
        <dbReference type="ARBA" id="ARBA00004236"/>
    </source>
</evidence>
<keyword evidence="2" id="KW-1003">Cell membrane</keyword>
<name>A0A0G1DPP2_9BACT</name>
<dbReference type="Pfam" id="PF00535">
    <property type="entry name" value="Glycos_transf_2"/>
    <property type="match status" value="1"/>
</dbReference>
<gene>
    <name evidence="7" type="ORF">UV42_C0004G0008</name>
</gene>
<evidence type="ECO:0000256" key="2">
    <source>
        <dbReference type="ARBA" id="ARBA00022475"/>
    </source>
</evidence>
<keyword evidence="5" id="KW-0472">Membrane</keyword>
<protein>
    <submittedName>
        <fullName evidence="7">Family 2 glycosyl transferase</fullName>
    </submittedName>
</protein>
<evidence type="ECO:0000256" key="3">
    <source>
        <dbReference type="ARBA" id="ARBA00022676"/>
    </source>
</evidence>
<dbReference type="EMBL" id="LCEK01000004">
    <property type="protein sequence ID" value="KKS72796.1"/>
    <property type="molecule type" value="Genomic_DNA"/>
</dbReference>
<organism evidence="7 8">
    <name type="scientific">Candidatus Magasanikbacteria bacterium GW2011_GWE2_42_7</name>
    <dbReference type="NCBI Taxonomy" id="1619052"/>
    <lineage>
        <taxon>Bacteria</taxon>
        <taxon>Candidatus Magasanikiibacteriota</taxon>
    </lineage>
</organism>
<dbReference type="PANTHER" id="PTHR43646">
    <property type="entry name" value="GLYCOSYLTRANSFERASE"/>
    <property type="match status" value="1"/>
</dbReference>
<evidence type="ECO:0000256" key="4">
    <source>
        <dbReference type="ARBA" id="ARBA00022679"/>
    </source>
</evidence>
<evidence type="ECO:0000259" key="6">
    <source>
        <dbReference type="Pfam" id="PF00535"/>
    </source>
</evidence>
<dbReference type="GO" id="GO:0016757">
    <property type="term" value="F:glycosyltransferase activity"/>
    <property type="evidence" value="ECO:0007669"/>
    <property type="project" value="UniProtKB-KW"/>
</dbReference>
<reference evidence="7 8" key="1">
    <citation type="journal article" date="2015" name="Nature">
        <title>rRNA introns, odd ribosomes, and small enigmatic genomes across a large radiation of phyla.</title>
        <authorList>
            <person name="Brown C.T."/>
            <person name="Hug L.A."/>
            <person name="Thomas B.C."/>
            <person name="Sharon I."/>
            <person name="Castelle C.J."/>
            <person name="Singh A."/>
            <person name="Wilkins M.J."/>
            <person name="Williams K.H."/>
            <person name="Banfield J.F."/>
        </authorList>
    </citation>
    <scope>NUCLEOTIDE SEQUENCE [LARGE SCALE GENOMIC DNA]</scope>
</reference>
<comment type="caution">
    <text evidence="7">The sequence shown here is derived from an EMBL/GenBank/DDBJ whole genome shotgun (WGS) entry which is preliminary data.</text>
</comment>
<dbReference type="Proteomes" id="UP000033867">
    <property type="component" value="Unassembled WGS sequence"/>
</dbReference>
<sequence>MNYDIDVSIIIPARNEENYLPQCLAAIDALDTTKSLEVIVVDNASTDTTALIAEGHGALVLYEPIPGVGRARARGSAAARGKYILNIDADTRLPARYITEALQRFEQQPGLVCLGGRFRWYDAGNAYNAACWFFHMLFVPLVRLVSRGTLGPIGNNMICTHEAYAQTSGFDPELNFGEDADIARKLHRYGKTRLDLTLVCDTSSRRFRTVKDLTKHVVNTTYLCFGFAVPYNYLAPSTWRRAKSRTSIDKEGV</sequence>
<dbReference type="GO" id="GO:0005886">
    <property type="term" value="C:plasma membrane"/>
    <property type="evidence" value="ECO:0007669"/>
    <property type="project" value="UniProtKB-SubCell"/>
</dbReference>
<evidence type="ECO:0000256" key="5">
    <source>
        <dbReference type="ARBA" id="ARBA00023136"/>
    </source>
</evidence>
<feature type="domain" description="Glycosyltransferase 2-like" evidence="6">
    <location>
        <begin position="8"/>
        <end position="130"/>
    </location>
</feature>
<comment type="subcellular location">
    <subcellularLocation>
        <location evidence="1">Cell membrane</location>
    </subcellularLocation>
</comment>
<dbReference type="AlphaFoldDB" id="A0A0G1DPP2"/>
<dbReference type="SUPFAM" id="SSF53448">
    <property type="entry name" value="Nucleotide-diphospho-sugar transferases"/>
    <property type="match status" value="1"/>
</dbReference>
<keyword evidence="4 7" id="KW-0808">Transferase</keyword>
<evidence type="ECO:0000313" key="8">
    <source>
        <dbReference type="Proteomes" id="UP000033867"/>
    </source>
</evidence>
<proteinExistence type="predicted"/>
<dbReference type="Gene3D" id="3.90.550.10">
    <property type="entry name" value="Spore Coat Polysaccharide Biosynthesis Protein SpsA, Chain A"/>
    <property type="match status" value="1"/>
</dbReference>
<keyword evidence="3" id="KW-0328">Glycosyltransferase</keyword>
<accession>A0A0G1DPP2</accession>
<evidence type="ECO:0000313" key="7">
    <source>
        <dbReference type="EMBL" id="KKS72796.1"/>
    </source>
</evidence>
<dbReference type="InterPro" id="IPR029044">
    <property type="entry name" value="Nucleotide-diphossugar_trans"/>
</dbReference>